<keyword evidence="10" id="KW-1185">Reference proteome</keyword>
<evidence type="ECO:0000256" key="5">
    <source>
        <dbReference type="ARBA" id="ARBA00023211"/>
    </source>
</evidence>
<evidence type="ECO:0000256" key="1">
    <source>
        <dbReference type="ARBA" id="ARBA00001936"/>
    </source>
</evidence>
<evidence type="ECO:0000256" key="6">
    <source>
        <dbReference type="ARBA" id="ARBA00023239"/>
    </source>
</evidence>
<dbReference type="Pfam" id="PF01397">
    <property type="entry name" value="Terpene_synth"/>
    <property type="match status" value="1"/>
</dbReference>
<dbReference type="Gene3D" id="1.50.10.130">
    <property type="entry name" value="Terpene synthase, N-terminal domain"/>
    <property type="match status" value="1"/>
</dbReference>
<proteinExistence type="predicted"/>
<dbReference type="PANTHER" id="PTHR31225:SF245">
    <property type="entry name" value="(-)-ALPHA-TERPINEOL SYNTHASE-LIKE"/>
    <property type="match status" value="1"/>
</dbReference>
<name>A0ABQ8HXG0_9ROSI</name>
<dbReference type="EMBL" id="JAFEMO010000006">
    <property type="protein sequence ID" value="KAH7569045.1"/>
    <property type="molecule type" value="Genomic_DNA"/>
</dbReference>
<keyword evidence="3" id="KW-0479">Metal-binding</keyword>
<dbReference type="Proteomes" id="UP000827721">
    <property type="component" value="Unassembled WGS sequence"/>
</dbReference>
<reference evidence="9 10" key="1">
    <citation type="submission" date="2021-02" db="EMBL/GenBank/DDBJ databases">
        <title>Plant Genome Project.</title>
        <authorList>
            <person name="Zhang R.-G."/>
        </authorList>
    </citation>
    <scope>NUCLEOTIDE SEQUENCE [LARGE SCALE GENOMIC DNA]</scope>
    <source>
        <tissue evidence="9">Leaves</tissue>
    </source>
</reference>
<dbReference type="Pfam" id="PF03936">
    <property type="entry name" value="Terpene_synth_C"/>
    <property type="match status" value="1"/>
</dbReference>
<comment type="caution">
    <text evidence="9">The sequence shown here is derived from an EMBL/GenBank/DDBJ whole genome shotgun (WGS) entry which is preliminary data.</text>
</comment>
<evidence type="ECO:0000256" key="3">
    <source>
        <dbReference type="ARBA" id="ARBA00022723"/>
    </source>
</evidence>
<dbReference type="Gene3D" id="1.10.600.10">
    <property type="entry name" value="Farnesyl Diphosphate Synthase"/>
    <property type="match status" value="2"/>
</dbReference>
<dbReference type="InterPro" id="IPR001906">
    <property type="entry name" value="Terpene_synth_N"/>
</dbReference>
<accession>A0ABQ8HXG0</accession>
<organism evidence="9 10">
    <name type="scientific">Xanthoceras sorbifolium</name>
    <dbReference type="NCBI Taxonomy" id="99658"/>
    <lineage>
        <taxon>Eukaryota</taxon>
        <taxon>Viridiplantae</taxon>
        <taxon>Streptophyta</taxon>
        <taxon>Embryophyta</taxon>
        <taxon>Tracheophyta</taxon>
        <taxon>Spermatophyta</taxon>
        <taxon>Magnoliopsida</taxon>
        <taxon>eudicotyledons</taxon>
        <taxon>Gunneridae</taxon>
        <taxon>Pentapetalae</taxon>
        <taxon>rosids</taxon>
        <taxon>malvids</taxon>
        <taxon>Sapindales</taxon>
        <taxon>Sapindaceae</taxon>
        <taxon>Xanthoceroideae</taxon>
        <taxon>Xanthoceras</taxon>
    </lineage>
</organism>
<feature type="domain" description="Terpene synthase N-terminal" evidence="7">
    <location>
        <begin position="73"/>
        <end position="227"/>
    </location>
</feature>
<feature type="domain" description="Terpene synthase metal-binding" evidence="8">
    <location>
        <begin position="261"/>
        <end position="419"/>
    </location>
</feature>
<dbReference type="SUPFAM" id="SSF48576">
    <property type="entry name" value="Terpenoid synthases"/>
    <property type="match status" value="1"/>
</dbReference>
<evidence type="ECO:0000259" key="7">
    <source>
        <dbReference type="Pfam" id="PF01397"/>
    </source>
</evidence>
<dbReference type="InterPro" id="IPR008930">
    <property type="entry name" value="Terpenoid_cyclase/PrenylTrfase"/>
</dbReference>
<dbReference type="InterPro" id="IPR005630">
    <property type="entry name" value="Terpene_synthase_metal-bd"/>
</dbReference>
<sequence length="476" mass="55709">MASRFIAETLVSSLTGFQYYYSRLVPRRVNSRISVRKPLQCVSMLKLESETVVRRSGNYRPSIWDNDYLQSLRRNVHKTCRKTEGESEDYDHNIVSKPLDQLELIDTLQRLGLAYHFDTEINKTLHNVYNNSDGDDLWKEGNLYATSLEFRLLRQHEVFNSFKDNMVINLCLCDDIKAMLSLYEASYYGLEGESIMEEAWKFTTRHLNNLDVGDLNLILAMQVKHALEIPLHWREPRLEPRWFIDVYERRKGRMNPILLELAKWDLKAMKQLPDYMKICFLALFNSVNEMAYNILKEQGLLWSYLLEAKWFHSGYKPTLEEHMKNGWISITGPIIAIQTYLSTANPIIENELECIERNPDVLYWSSRIFRLQDDLGTSSDKLKRGDVPKSIQCFINEMGTSKEVAREHIKDMMRQLWKKVNVHRTSEPLLSESSIGLMLNLVRMSHCMYHHGDGHGVEDQETMDLVLSLLFEPIPL</sequence>
<keyword evidence="5" id="KW-0464">Manganese</keyword>
<protein>
    <submittedName>
        <fullName evidence="9">Uncharacterized protein</fullName>
    </submittedName>
</protein>
<comment type="cofactor">
    <cofactor evidence="1">
        <name>Mn(2+)</name>
        <dbReference type="ChEBI" id="CHEBI:29035"/>
    </cofactor>
</comment>
<evidence type="ECO:0000256" key="2">
    <source>
        <dbReference type="ARBA" id="ARBA00001946"/>
    </source>
</evidence>
<evidence type="ECO:0000259" key="8">
    <source>
        <dbReference type="Pfam" id="PF03936"/>
    </source>
</evidence>
<evidence type="ECO:0000313" key="10">
    <source>
        <dbReference type="Proteomes" id="UP000827721"/>
    </source>
</evidence>
<dbReference type="SUPFAM" id="SSF48239">
    <property type="entry name" value="Terpenoid cyclases/Protein prenyltransferases"/>
    <property type="match status" value="1"/>
</dbReference>
<evidence type="ECO:0000256" key="4">
    <source>
        <dbReference type="ARBA" id="ARBA00022842"/>
    </source>
</evidence>
<comment type="cofactor">
    <cofactor evidence="2">
        <name>Mg(2+)</name>
        <dbReference type="ChEBI" id="CHEBI:18420"/>
    </cofactor>
</comment>
<dbReference type="InterPro" id="IPR036965">
    <property type="entry name" value="Terpene_synth_N_sf"/>
</dbReference>
<evidence type="ECO:0000313" key="9">
    <source>
        <dbReference type="EMBL" id="KAH7569045.1"/>
    </source>
</evidence>
<gene>
    <name evidence="9" type="ORF">JRO89_XS06G0093900</name>
</gene>
<keyword evidence="6" id="KW-0456">Lyase</keyword>
<dbReference type="InterPro" id="IPR050148">
    <property type="entry name" value="Terpene_synthase-like"/>
</dbReference>
<dbReference type="PANTHER" id="PTHR31225">
    <property type="entry name" value="OS04G0344100 PROTEIN-RELATED"/>
    <property type="match status" value="1"/>
</dbReference>
<dbReference type="InterPro" id="IPR008949">
    <property type="entry name" value="Isoprenoid_synthase_dom_sf"/>
</dbReference>
<keyword evidence="4" id="KW-0460">Magnesium</keyword>